<comment type="catalytic activity">
    <reaction evidence="1 5 6">
        <text>[protein]-peptidylproline (omega=180) = [protein]-peptidylproline (omega=0)</text>
        <dbReference type="Rhea" id="RHEA:16237"/>
        <dbReference type="Rhea" id="RHEA-COMP:10747"/>
        <dbReference type="Rhea" id="RHEA-COMP:10748"/>
        <dbReference type="ChEBI" id="CHEBI:83833"/>
        <dbReference type="ChEBI" id="CHEBI:83834"/>
        <dbReference type="EC" id="5.2.1.8"/>
    </reaction>
</comment>
<dbReference type="Gene3D" id="3.10.50.40">
    <property type="match status" value="1"/>
</dbReference>
<dbReference type="STRING" id="1513271.XM47_15690"/>
<dbReference type="Pfam" id="PF00254">
    <property type="entry name" value="FKBP_C"/>
    <property type="match status" value="1"/>
</dbReference>
<organism evidence="8 9">
    <name type="scientific">Catenovulum maritimum</name>
    <dbReference type="NCBI Taxonomy" id="1513271"/>
    <lineage>
        <taxon>Bacteria</taxon>
        <taxon>Pseudomonadati</taxon>
        <taxon>Pseudomonadota</taxon>
        <taxon>Gammaproteobacteria</taxon>
        <taxon>Alteromonadales</taxon>
        <taxon>Alteromonadaceae</taxon>
        <taxon>Catenovulum</taxon>
    </lineage>
</organism>
<proteinExistence type="inferred from homology"/>
<evidence type="ECO:0000256" key="6">
    <source>
        <dbReference type="RuleBase" id="RU003915"/>
    </source>
</evidence>
<dbReference type="PANTHER" id="PTHR43811">
    <property type="entry name" value="FKBP-TYPE PEPTIDYL-PROLYL CIS-TRANS ISOMERASE FKPA"/>
    <property type="match status" value="1"/>
</dbReference>
<protein>
    <recommendedName>
        <fullName evidence="6">Peptidyl-prolyl cis-trans isomerase</fullName>
        <ecNumber evidence="6">5.2.1.8</ecNumber>
    </recommendedName>
</protein>
<dbReference type="GO" id="GO:0006457">
    <property type="term" value="P:protein folding"/>
    <property type="evidence" value="ECO:0007669"/>
    <property type="project" value="InterPro"/>
</dbReference>
<comment type="similarity">
    <text evidence="2 6">Belongs to the FKBP-type PPIase family.</text>
</comment>
<keyword evidence="4 5" id="KW-0413">Isomerase</keyword>
<dbReference type="SUPFAM" id="SSF54534">
    <property type="entry name" value="FKBP-like"/>
    <property type="match status" value="1"/>
</dbReference>
<evidence type="ECO:0000256" key="5">
    <source>
        <dbReference type="PROSITE-ProRule" id="PRU00277"/>
    </source>
</evidence>
<evidence type="ECO:0000256" key="3">
    <source>
        <dbReference type="ARBA" id="ARBA00023110"/>
    </source>
</evidence>
<evidence type="ECO:0000313" key="9">
    <source>
        <dbReference type="Proteomes" id="UP000037600"/>
    </source>
</evidence>
<keyword evidence="3 5" id="KW-0697">Rotamase</keyword>
<gene>
    <name evidence="8" type="ORF">XM47_15690</name>
</gene>
<dbReference type="GO" id="GO:0003755">
    <property type="term" value="F:peptidyl-prolyl cis-trans isomerase activity"/>
    <property type="evidence" value="ECO:0007669"/>
    <property type="project" value="UniProtKB-UniRule"/>
</dbReference>
<evidence type="ECO:0000256" key="4">
    <source>
        <dbReference type="ARBA" id="ARBA00023235"/>
    </source>
</evidence>
<dbReference type="PATRIC" id="fig|1513271.3.peg.3233"/>
<dbReference type="EC" id="5.2.1.8" evidence="6"/>
<evidence type="ECO:0000256" key="1">
    <source>
        <dbReference type="ARBA" id="ARBA00000971"/>
    </source>
</evidence>
<dbReference type="EMBL" id="LAZL01000029">
    <property type="protein sequence ID" value="KMT64208.1"/>
    <property type="molecule type" value="Genomic_DNA"/>
</dbReference>
<feature type="domain" description="PPIase FKBP-type" evidence="7">
    <location>
        <begin position="57"/>
        <end position="143"/>
    </location>
</feature>
<sequence length="143" mass="15501">MARNKAKKTSKGSTGSNKKLTEDFISKYQNKADVISLDSGLLYRVIDDVQGTSPKFTDTVTVNQRILLADGSVIADTYKAGLPDEFDISEAIPGLQEGIQLMPVGARYEFVIPPELAWGKKGNGSKIGPNAVMQVDLRLIKVS</sequence>
<dbReference type="InterPro" id="IPR001179">
    <property type="entry name" value="PPIase_FKBP_dom"/>
</dbReference>
<keyword evidence="9" id="KW-1185">Reference proteome</keyword>
<evidence type="ECO:0000256" key="2">
    <source>
        <dbReference type="ARBA" id="ARBA00006577"/>
    </source>
</evidence>
<dbReference type="Pfam" id="PF01346">
    <property type="entry name" value="FKBP_N"/>
    <property type="match status" value="1"/>
</dbReference>
<dbReference type="PROSITE" id="PS50059">
    <property type="entry name" value="FKBP_PPIASE"/>
    <property type="match status" value="1"/>
</dbReference>
<evidence type="ECO:0000259" key="7">
    <source>
        <dbReference type="PROSITE" id="PS50059"/>
    </source>
</evidence>
<dbReference type="OrthoDB" id="9814548at2"/>
<reference evidence="8 9" key="1">
    <citation type="submission" date="2015-04" db="EMBL/GenBank/DDBJ databases">
        <title>Draft Genome Sequence of the Novel Agar-Digesting Marine Bacterium Q1.</title>
        <authorList>
            <person name="Li Y."/>
            <person name="Li D."/>
            <person name="Chen G."/>
            <person name="Du Z."/>
        </authorList>
    </citation>
    <scope>NUCLEOTIDE SEQUENCE [LARGE SCALE GENOMIC DNA]</scope>
    <source>
        <strain evidence="8 9">Q1</strain>
    </source>
</reference>
<dbReference type="InterPro" id="IPR046357">
    <property type="entry name" value="PPIase_dom_sf"/>
</dbReference>
<dbReference type="Proteomes" id="UP000037600">
    <property type="component" value="Unassembled WGS sequence"/>
</dbReference>
<dbReference type="RefSeq" id="WP_048694603.1">
    <property type="nucleotide sequence ID" value="NZ_KQ130501.1"/>
</dbReference>
<dbReference type="InterPro" id="IPR000774">
    <property type="entry name" value="PPIase_FKBP_N"/>
</dbReference>
<name>A0A0J8GU47_9ALTE</name>
<dbReference type="PANTHER" id="PTHR43811:SF19">
    <property type="entry name" value="39 KDA FK506-BINDING NUCLEAR PROTEIN"/>
    <property type="match status" value="1"/>
</dbReference>
<dbReference type="AlphaFoldDB" id="A0A0J8GU47"/>
<evidence type="ECO:0000313" key="8">
    <source>
        <dbReference type="EMBL" id="KMT64208.1"/>
    </source>
</evidence>
<comment type="caution">
    <text evidence="8">The sequence shown here is derived from an EMBL/GenBank/DDBJ whole genome shotgun (WGS) entry which is preliminary data.</text>
</comment>
<accession>A0A0J8GU47</accession>